<dbReference type="EMBL" id="JACJSI010000018">
    <property type="protein sequence ID" value="MBD2530281.1"/>
    <property type="molecule type" value="Genomic_DNA"/>
</dbReference>
<dbReference type="RefSeq" id="WP_190940837.1">
    <property type="nucleotide sequence ID" value="NZ_JACJSI010000018.1"/>
</dbReference>
<comment type="caution">
    <text evidence="1">The sequence shown here is derived from an EMBL/GenBank/DDBJ whole genome shotgun (WGS) entry which is preliminary data.</text>
</comment>
<reference evidence="1 2" key="1">
    <citation type="journal article" date="2020" name="ISME J.">
        <title>Comparative genomics reveals insights into cyanobacterial evolution and habitat adaptation.</title>
        <authorList>
            <person name="Chen M.Y."/>
            <person name="Teng W.K."/>
            <person name="Zhao L."/>
            <person name="Hu C.X."/>
            <person name="Zhou Y.K."/>
            <person name="Han B.P."/>
            <person name="Song L.R."/>
            <person name="Shu W.S."/>
        </authorList>
    </citation>
    <scope>NUCLEOTIDE SEQUENCE [LARGE SCALE GENOMIC DNA]</scope>
    <source>
        <strain evidence="1 2">FACHB-838</strain>
    </source>
</reference>
<dbReference type="Proteomes" id="UP000623440">
    <property type="component" value="Unassembled WGS sequence"/>
</dbReference>
<evidence type="ECO:0000313" key="2">
    <source>
        <dbReference type="Proteomes" id="UP000623440"/>
    </source>
</evidence>
<accession>A0ABR8DLD7</accession>
<keyword evidence="2" id="KW-1185">Reference proteome</keyword>
<sequence length="76" mass="8963">MLGLLRFARNDKYPARYDIQDSFTSIKSSLVDGVQRLVQEYQRLVNGVQRLVHEYQRLVDAVQRLVHEYQRLVDGV</sequence>
<protein>
    <submittedName>
        <fullName evidence="1">Uncharacterized protein</fullName>
    </submittedName>
</protein>
<proteinExistence type="predicted"/>
<evidence type="ECO:0000313" key="1">
    <source>
        <dbReference type="EMBL" id="MBD2530281.1"/>
    </source>
</evidence>
<gene>
    <name evidence="1" type="ORF">H6G97_12145</name>
</gene>
<organism evidence="1 2">
    <name type="scientific">Nostoc flagelliforme FACHB-838</name>
    <dbReference type="NCBI Taxonomy" id="2692904"/>
    <lineage>
        <taxon>Bacteria</taxon>
        <taxon>Bacillati</taxon>
        <taxon>Cyanobacteriota</taxon>
        <taxon>Cyanophyceae</taxon>
        <taxon>Nostocales</taxon>
        <taxon>Nostocaceae</taxon>
        <taxon>Nostoc</taxon>
    </lineage>
</organism>
<name>A0ABR8DLD7_9NOSO</name>